<sequence length="271" mass="30235">MDPTEERFRALARSAPWRWRSLRFTVGNRRVGEDRAVHTVRARVRKPGRLRVEDLSGAVLDRTADLNVAEPPAVDLAADGLLARAPDEPPAFRFDFEPPMYQNYHWVAMLDPYELADGRDDDGTAVAGTEILDLAAVEHHGRAAWQARLRTTRRYDPRCGCCPLLFSAESEAAEDHEPPPGTVFADAYLVRLDVATGVCVYSEDLGGSAAGQGHDVAIEDVDEDMPDELFGPPRSHRHRFAPYGEPSRTDLRDLTAYRDDPTLRFTALPDQ</sequence>
<dbReference type="RefSeq" id="WP_183649157.1">
    <property type="nucleotide sequence ID" value="NZ_JACHWU010000001.1"/>
</dbReference>
<reference evidence="2 3" key="1">
    <citation type="submission" date="2020-08" db="EMBL/GenBank/DDBJ databases">
        <title>Genomic Encyclopedia of Type Strains, Phase III (KMG-III): the genomes of soil and plant-associated and newly described type strains.</title>
        <authorList>
            <person name="Whitman W."/>
        </authorList>
    </citation>
    <scope>NUCLEOTIDE SEQUENCE [LARGE SCALE GENOMIC DNA]</scope>
    <source>
        <strain evidence="2 3">CECT 8577</strain>
    </source>
</reference>
<feature type="region of interest" description="Disordered" evidence="1">
    <location>
        <begin position="230"/>
        <end position="249"/>
    </location>
</feature>
<proteinExistence type="predicted"/>
<dbReference type="Proteomes" id="UP000550714">
    <property type="component" value="Unassembled WGS sequence"/>
</dbReference>
<dbReference type="AlphaFoldDB" id="A0A839RXS8"/>
<protein>
    <submittedName>
        <fullName evidence="2">Uncharacterized protein</fullName>
    </submittedName>
</protein>
<evidence type="ECO:0000313" key="3">
    <source>
        <dbReference type="Proteomes" id="UP000550714"/>
    </source>
</evidence>
<evidence type="ECO:0000313" key="2">
    <source>
        <dbReference type="EMBL" id="MBB3050256.1"/>
    </source>
</evidence>
<evidence type="ECO:0000256" key="1">
    <source>
        <dbReference type="SAM" id="MobiDB-lite"/>
    </source>
</evidence>
<accession>A0A839RXS8</accession>
<comment type="caution">
    <text evidence="2">The sequence shown here is derived from an EMBL/GenBank/DDBJ whole genome shotgun (WGS) entry which is preliminary data.</text>
</comment>
<keyword evidence="3" id="KW-1185">Reference proteome</keyword>
<name>A0A839RXS8_9PSEU</name>
<organism evidence="2 3">
    <name type="scientific">Prauserella isguenensis</name>
    <dbReference type="NCBI Taxonomy" id="1470180"/>
    <lineage>
        <taxon>Bacteria</taxon>
        <taxon>Bacillati</taxon>
        <taxon>Actinomycetota</taxon>
        <taxon>Actinomycetes</taxon>
        <taxon>Pseudonocardiales</taxon>
        <taxon>Pseudonocardiaceae</taxon>
        <taxon>Prauserella</taxon>
    </lineage>
</organism>
<gene>
    <name evidence="2" type="ORF">FHS23_001251</name>
</gene>
<dbReference type="EMBL" id="JACHWU010000001">
    <property type="protein sequence ID" value="MBB3050256.1"/>
    <property type="molecule type" value="Genomic_DNA"/>
</dbReference>